<organism evidence="1 2">
    <name type="scientific">Yinghuangia aomiensis</name>
    <dbReference type="NCBI Taxonomy" id="676205"/>
    <lineage>
        <taxon>Bacteria</taxon>
        <taxon>Bacillati</taxon>
        <taxon>Actinomycetota</taxon>
        <taxon>Actinomycetes</taxon>
        <taxon>Kitasatosporales</taxon>
        <taxon>Streptomycetaceae</taxon>
        <taxon>Yinghuangia</taxon>
    </lineage>
</organism>
<dbReference type="Proteomes" id="UP001500466">
    <property type="component" value="Unassembled WGS sequence"/>
</dbReference>
<dbReference type="NCBIfam" id="NF047838">
    <property type="entry name" value="SCO4402_fam"/>
    <property type="match status" value="1"/>
</dbReference>
<gene>
    <name evidence="1" type="ORF">GCM10023205_41010</name>
</gene>
<protein>
    <submittedName>
        <fullName evidence="1">Uncharacterized protein</fullName>
    </submittedName>
</protein>
<name>A0ABP9HHH4_9ACTN</name>
<dbReference type="Pfam" id="PF25656">
    <property type="entry name" value="DUF7945"/>
    <property type="match status" value="1"/>
</dbReference>
<dbReference type="EMBL" id="BAABHS010000014">
    <property type="protein sequence ID" value="GAA4971110.1"/>
    <property type="molecule type" value="Genomic_DNA"/>
</dbReference>
<comment type="caution">
    <text evidence="1">The sequence shown here is derived from an EMBL/GenBank/DDBJ whole genome shotgun (WGS) entry which is preliminary data.</text>
</comment>
<evidence type="ECO:0000313" key="1">
    <source>
        <dbReference type="EMBL" id="GAA4971110.1"/>
    </source>
</evidence>
<keyword evidence="2" id="KW-1185">Reference proteome</keyword>
<dbReference type="InterPro" id="IPR057705">
    <property type="entry name" value="DUF7945"/>
</dbReference>
<evidence type="ECO:0000313" key="2">
    <source>
        <dbReference type="Proteomes" id="UP001500466"/>
    </source>
</evidence>
<dbReference type="RefSeq" id="WP_425585015.1">
    <property type="nucleotide sequence ID" value="NZ_BAABHS010000014.1"/>
</dbReference>
<proteinExistence type="predicted"/>
<reference evidence="2" key="1">
    <citation type="journal article" date="2019" name="Int. J. Syst. Evol. Microbiol.">
        <title>The Global Catalogue of Microorganisms (GCM) 10K type strain sequencing project: providing services to taxonomists for standard genome sequencing and annotation.</title>
        <authorList>
            <consortium name="The Broad Institute Genomics Platform"/>
            <consortium name="The Broad Institute Genome Sequencing Center for Infectious Disease"/>
            <person name="Wu L."/>
            <person name="Ma J."/>
        </authorList>
    </citation>
    <scope>NUCLEOTIDE SEQUENCE [LARGE SCALE GENOMIC DNA]</scope>
    <source>
        <strain evidence="2">JCM 17986</strain>
    </source>
</reference>
<accession>A0ABP9HHH4</accession>
<sequence length="148" mass="16528">MARMRQNTVPWWRWRAQVRSALHMFGDPAFQQECWLAGRDEYGTVTDAVYRLVGDTWLDRWSAATYIGRIFVDGDEADAVDRAVLAILGVLHEIGEDAPASAYLGHPGWPALVDAAGDAHRRLATADADDPVRRPDTLEVLRIRTGGR</sequence>